<accession>A0AAW1JI06</accession>
<name>A0AAW1JI06_POPJA</name>
<dbReference type="EMBL" id="JASPKY010000375">
    <property type="protein sequence ID" value="KAK9703131.1"/>
    <property type="molecule type" value="Genomic_DNA"/>
</dbReference>
<dbReference type="Proteomes" id="UP001458880">
    <property type="component" value="Unassembled WGS sequence"/>
</dbReference>
<reference evidence="1 2" key="1">
    <citation type="journal article" date="2024" name="BMC Genomics">
        <title>De novo assembly and annotation of Popillia japonica's genome with initial clues to its potential as an invasive pest.</title>
        <authorList>
            <person name="Cucini C."/>
            <person name="Boschi S."/>
            <person name="Funari R."/>
            <person name="Cardaioli E."/>
            <person name="Iannotti N."/>
            <person name="Marturano G."/>
            <person name="Paoli F."/>
            <person name="Bruttini M."/>
            <person name="Carapelli A."/>
            <person name="Frati F."/>
            <person name="Nardi F."/>
        </authorList>
    </citation>
    <scope>NUCLEOTIDE SEQUENCE [LARGE SCALE GENOMIC DNA]</scope>
    <source>
        <strain evidence="1">DMR45628</strain>
    </source>
</reference>
<protein>
    <recommendedName>
        <fullName evidence="3">Transposase</fullName>
    </recommendedName>
</protein>
<sequence length="81" mass="9331">MVLNLKKPYSEKASANLESAEDWKLTKLPELLQTYSADNIYNADETALFYGATPDSKKVIMPTKPPYFMVQHQIQRKHLTE</sequence>
<evidence type="ECO:0000313" key="1">
    <source>
        <dbReference type="EMBL" id="KAK9703131.1"/>
    </source>
</evidence>
<dbReference type="AlphaFoldDB" id="A0AAW1JI06"/>
<organism evidence="1 2">
    <name type="scientific">Popillia japonica</name>
    <name type="common">Japanese beetle</name>
    <dbReference type="NCBI Taxonomy" id="7064"/>
    <lineage>
        <taxon>Eukaryota</taxon>
        <taxon>Metazoa</taxon>
        <taxon>Ecdysozoa</taxon>
        <taxon>Arthropoda</taxon>
        <taxon>Hexapoda</taxon>
        <taxon>Insecta</taxon>
        <taxon>Pterygota</taxon>
        <taxon>Neoptera</taxon>
        <taxon>Endopterygota</taxon>
        <taxon>Coleoptera</taxon>
        <taxon>Polyphaga</taxon>
        <taxon>Scarabaeiformia</taxon>
        <taxon>Scarabaeidae</taxon>
        <taxon>Rutelinae</taxon>
        <taxon>Popillia</taxon>
    </lineage>
</organism>
<evidence type="ECO:0000313" key="2">
    <source>
        <dbReference type="Proteomes" id="UP001458880"/>
    </source>
</evidence>
<gene>
    <name evidence="1" type="ORF">QE152_g29476</name>
</gene>
<evidence type="ECO:0008006" key="3">
    <source>
        <dbReference type="Google" id="ProtNLM"/>
    </source>
</evidence>
<comment type="caution">
    <text evidence="1">The sequence shown here is derived from an EMBL/GenBank/DDBJ whole genome shotgun (WGS) entry which is preliminary data.</text>
</comment>
<keyword evidence="2" id="KW-1185">Reference proteome</keyword>
<proteinExistence type="predicted"/>